<gene>
    <name evidence="1" type="ORF">SAMN06265370_1088</name>
</gene>
<protein>
    <submittedName>
        <fullName evidence="1">Uncharacterized protein</fullName>
    </submittedName>
</protein>
<reference evidence="1 2" key="1">
    <citation type="submission" date="2017-06" db="EMBL/GenBank/DDBJ databases">
        <authorList>
            <person name="Kim H.J."/>
            <person name="Triplett B.A."/>
        </authorList>
    </citation>
    <scope>NUCLEOTIDE SEQUENCE [LARGE SCALE GENOMIC DNA]</scope>
    <source>
        <strain evidence="1 2">DSM 29052</strain>
    </source>
</reference>
<dbReference type="EMBL" id="FZNN01000008">
    <property type="protein sequence ID" value="SNR50972.1"/>
    <property type="molecule type" value="Genomic_DNA"/>
</dbReference>
<evidence type="ECO:0000313" key="1">
    <source>
        <dbReference type="EMBL" id="SNR50972.1"/>
    </source>
</evidence>
<sequence>MTVSFTEESRTSWAPNFTLEIVSSNQVKAEQYFAWAINPSTWVVAIFGTSHTNLGTWGAVTSRQCRKLMRR</sequence>
<proteinExistence type="predicted"/>
<dbReference type="Proteomes" id="UP000198417">
    <property type="component" value="Unassembled WGS sequence"/>
</dbReference>
<dbReference type="AlphaFoldDB" id="A0A238WWR5"/>
<accession>A0A238WWR5</accession>
<keyword evidence="2" id="KW-1185">Reference proteome</keyword>
<evidence type="ECO:0000313" key="2">
    <source>
        <dbReference type="Proteomes" id="UP000198417"/>
    </source>
</evidence>
<name>A0A238WWR5_9RHOB</name>
<organism evidence="1 2">
    <name type="scientific">Puniceibacterium sediminis</name>
    <dbReference type="NCBI Taxonomy" id="1608407"/>
    <lineage>
        <taxon>Bacteria</taxon>
        <taxon>Pseudomonadati</taxon>
        <taxon>Pseudomonadota</taxon>
        <taxon>Alphaproteobacteria</taxon>
        <taxon>Rhodobacterales</taxon>
        <taxon>Paracoccaceae</taxon>
        <taxon>Puniceibacterium</taxon>
    </lineage>
</organism>